<name>A0AAV6J824_9ERIC</name>
<keyword evidence="2" id="KW-1185">Reference proteome</keyword>
<gene>
    <name evidence="1" type="ORF">RHGRI_024340</name>
</gene>
<proteinExistence type="predicted"/>
<organism evidence="1 2">
    <name type="scientific">Rhododendron griersonianum</name>
    <dbReference type="NCBI Taxonomy" id="479676"/>
    <lineage>
        <taxon>Eukaryota</taxon>
        <taxon>Viridiplantae</taxon>
        <taxon>Streptophyta</taxon>
        <taxon>Embryophyta</taxon>
        <taxon>Tracheophyta</taxon>
        <taxon>Spermatophyta</taxon>
        <taxon>Magnoliopsida</taxon>
        <taxon>eudicotyledons</taxon>
        <taxon>Gunneridae</taxon>
        <taxon>Pentapetalae</taxon>
        <taxon>asterids</taxon>
        <taxon>Ericales</taxon>
        <taxon>Ericaceae</taxon>
        <taxon>Ericoideae</taxon>
        <taxon>Rhodoreae</taxon>
        <taxon>Rhododendron</taxon>
    </lineage>
</organism>
<evidence type="ECO:0000313" key="2">
    <source>
        <dbReference type="Proteomes" id="UP000823749"/>
    </source>
</evidence>
<reference evidence="1" key="1">
    <citation type="submission" date="2020-08" db="EMBL/GenBank/DDBJ databases">
        <title>Plant Genome Project.</title>
        <authorList>
            <person name="Zhang R.-G."/>
        </authorList>
    </citation>
    <scope>NUCLEOTIDE SEQUENCE</scope>
    <source>
        <strain evidence="1">WSP0</strain>
        <tissue evidence="1">Leaf</tissue>
    </source>
</reference>
<protein>
    <submittedName>
        <fullName evidence="1">Uncharacterized protein</fullName>
    </submittedName>
</protein>
<dbReference type="EMBL" id="JACTNZ010000008">
    <property type="protein sequence ID" value="KAG5536873.1"/>
    <property type="molecule type" value="Genomic_DNA"/>
</dbReference>
<sequence>MVEPRNVGSEMQHDFSKESYTDIALARFDAPPAAFTIKIMTYFKRSKCRSAILQRLSTKDKLCTWGVLAECRTVDLKASVSYGIFDQPTSLPALADSSPDLLTLVYPLRQPPTALFLAFHHYPLRQRPPTITLCPRRPLSDAGEPVRPLPDLRRALSAPPWSIPTLYDHFPTPYSHFRRRTTSLLSIPTISDDV</sequence>
<evidence type="ECO:0000313" key="1">
    <source>
        <dbReference type="EMBL" id="KAG5536873.1"/>
    </source>
</evidence>
<accession>A0AAV6J824</accession>
<dbReference type="Proteomes" id="UP000823749">
    <property type="component" value="Chromosome 8"/>
</dbReference>
<dbReference type="AlphaFoldDB" id="A0AAV6J824"/>
<comment type="caution">
    <text evidence="1">The sequence shown here is derived from an EMBL/GenBank/DDBJ whole genome shotgun (WGS) entry which is preliminary data.</text>
</comment>